<keyword evidence="6" id="KW-1185">Reference proteome</keyword>
<accession>A0A915E7K4</accession>
<reference evidence="7" key="1">
    <citation type="submission" date="2022-11" db="UniProtKB">
        <authorList>
            <consortium name="WormBaseParasite"/>
        </authorList>
    </citation>
    <scope>IDENTIFICATION</scope>
</reference>
<dbReference type="AlphaFoldDB" id="A0A915E7K4"/>
<evidence type="ECO:0000256" key="5">
    <source>
        <dbReference type="ARBA" id="ARBA00023033"/>
    </source>
</evidence>
<proteinExistence type="inferred from homology"/>
<dbReference type="Proteomes" id="UP000887574">
    <property type="component" value="Unplaced"/>
</dbReference>
<evidence type="ECO:0000256" key="4">
    <source>
        <dbReference type="ARBA" id="ARBA00023004"/>
    </source>
</evidence>
<dbReference type="InterPro" id="IPR050196">
    <property type="entry name" value="Cytochrome_P450_Monoox"/>
</dbReference>
<keyword evidence="3" id="KW-0349">Heme</keyword>
<dbReference type="InterPro" id="IPR036396">
    <property type="entry name" value="Cyt_P450_sf"/>
</dbReference>
<comment type="cofactor">
    <cofactor evidence="1">
        <name>heme</name>
        <dbReference type="ChEBI" id="CHEBI:30413"/>
    </cofactor>
</comment>
<name>A0A915E7K4_9BILA</name>
<evidence type="ECO:0000313" key="6">
    <source>
        <dbReference type="Proteomes" id="UP000887574"/>
    </source>
</evidence>
<dbReference type="PANTHER" id="PTHR24291">
    <property type="entry name" value="CYTOCHROME P450 FAMILY 4"/>
    <property type="match status" value="1"/>
</dbReference>
<evidence type="ECO:0000256" key="1">
    <source>
        <dbReference type="ARBA" id="ARBA00001971"/>
    </source>
</evidence>
<dbReference type="PANTHER" id="PTHR24291:SF130">
    <property type="entry name" value="CYTOCHROME P450 FAMILY"/>
    <property type="match status" value="1"/>
</dbReference>
<dbReference type="SUPFAM" id="SSF48264">
    <property type="entry name" value="Cytochrome P450"/>
    <property type="match status" value="1"/>
</dbReference>
<protein>
    <submittedName>
        <fullName evidence="7">Cytochrome P450</fullName>
    </submittedName>
</protein>
<keyword evidence="4" id="KW-0408">Iron</keyword>
<evidence type="ECO:0000256" key="3">
    <source>
        <dbReference type="ARBA" id="ARBA00022617"/>
    </source>
</evidence>
<sequence>MGTKVDAQINHSHPYVAAVQRMNELSFLYSRMPLLWISPVWYALGYGNEYDHNLQLVTNFTRQVIADRRRKLHHQHLTETIPNLLDTKTESLKKKAAFLDLLLGVEDEGKLTDEDIREEVDTFM</sequence>
<dbReference type="GO" id="GO:0016705">
    <property type="term" value="F:oxidoreductase activity, acting on paired donors, with incorporation or reduction of molecular oxygen"/>
    <property type="evidence" value="ECO:0007669"/>
    <property type="project" value="InterPro"/>
</dbReference>
<evidence type="ECO:0000313" key="7">
    <source>
        <dbReference type="WBParaSite" id="jg3676"/>
    </source>
</evidence>
<dbReference type="GO" id="GO:0020037">
    <property type="term" value="F:heme binding"/>
    <property type="evidence" value="ECO:0007669"/>
    <property type="project" value="InterPro"/>
</dbReference>
<dbReference type="Gene3D" id="1.10.630.10">
    <property type="entry name" value="Cytochrome P450"/>
    <property type="match status" value="1"/>
</dbReference>
<dbReference type="WBParaSite" id="jg3676">
    <property type="protein sequence ID" value="jg3676"/>
    <property type="gene ID" value="jg3676"/>
</dbReference>
<evidence type="ECO:0000256" key="2">
    <source>
        <dbReference type="ARBA" id="ARBA00010617"/>
    </source>
</evidence>
<dbReference type="GO" id="GO:0004497">
    <property type="term" value="F:monooxygenase activity"/>
    <property type="evidence" value="ECO:0007669"/>
    <property type="project" value="UniProtKB-KW"/>
</dbReference>
<keyword evidence="5" id="KW-0503">Monooxygenase</keyword>
<dbReference type="Pfam" id="PF00067">
    <property type="entry name" value="p450"/>
    <property type="match status" value="1"/>
</dbReference>
<comment type="similarity">
    <text evidence="2">Belongs to the cytochrome P450 family.</text>
</comment>
<keyword evidence="3" id="KW-0479">Metal-binding</keyword>
<organism evidence="6 7">
    <name type="scientific">Ditylenchus dipsaci</name>
    <dbReference type="NCBI Taxonomy" id="166011"/>
    <lineage>
        <taxon>Eukaryota</taxon>
        <taxon>Metazoa</taxon>
        <taxon>Ecdysozoa</taxon>
        <taxon>Nematoda</taxon>
        <taxon>Chromadorea</taxon>
        <taxon>Rhabditida</taxon>
        <taxon>Tylenchina</taxon>
        <taxon>Tylenchomorpha</taxon>
        <taxon>Sphaerularioidea</taxon>
        <taxon>Anguinidae</taxon>
        <taxon>Anguininae</taxon>
        <taxon>Ditylenchus</taxon>
    </lineage>
</organism>
<dbReference type="InterPro" id="IPR001128">
    <property type="entry name" value="Cyt_P450"/>
</dbReference>
<keyword evidence="5" id="KW-0560">Oxidoreductase</keyword>
<dbReference type="GO" id="GO:0005506">
    <property type="term" value="F:iron ion binding"/>
    <property type="evidence" value="ECO:0007669"/>
    <property type="project" value="InterPro"/>
</dbReference>